<dbReference type="GeneID" id="20528810"/>
<feature type="region of interest" description="Disordered" evidence="1">
    <location>
        <begin position="143"/>
        <end position="165"/>
    </location>
</feature>
<evidence type="ECO:0000313" key="3">
    <source>
        <dbReference type="Proteomes" id="UP000030693"/>
    </source>
</evidence>
<dbReference type="Proteomes" id="UP000030693">
    <property type="component" value="Unassembled WGS sequence"/>
</dbReference>
<sequence length="575" mass="60153">MLPAPLRTAAGGVLRFSPACRRHGDRVTWYDTRLMLAQSPAARRTAPTPALWPGAPRDEPGLPQSVPVIGLHGCPADAHALAPLAGALFRRGIPFLAPDLLHSIPGTMPFTLRDLFPPRRPISSEDMAAGYFCHAFEPGGAGGRGAGGGRGPDPGTAPGRGSTSAGFPAADLSLAGRLLAFSDMSSSRCGAVNGSHGNGHESGHGSGHIVAMAPTATCSSTNLLHVARPDCSPGIYTGAPFAGAGPLPLCGLGPPSLDHHLQHLEDFLQQALPQASHFPVDLLVHDVSFALLGHYLARRPDFARRVRFVFCASVPGPHRAVLRPIPVRPQRRLLQLLATGQAPSLAVEGHVGQLALRRLDAGPPGAGPTGVGLSLPGPEAFPAVLAAQMAYFQGQGHTHPESLFLSLTRSSSLRRLTAIAAAAGDPPPAPHPVDAWLDSEALAADRRLGPQDPEQFRRQLLAATASEKDIRKLAYAGQALFCGGPLTGSLDWSSPPAEGLRLPTFVPLAGDLDRVNPIEEVLRPQALALPDAWPAFRLSDAGHHLLLQRPGTVAGIIATLRGEARIDTPDLGHGH</sequence>
<dbReference type="Gene3D" id="3.40.50.1820">
    <property type="entry name" value="alpha/beta hydrolase"/>
    <property type="match status" value="1"/>
</dbReference>
<gene>
    <name evidence="2" type="ORF">H696_04085</name>
</gene>
<name>A0A058Z824_FONAL</name>
<evidence type="ECO:0000256" key="1">
    <source>
        <dbReference type="SAM" id="MobiDB-lite"/>
    </source>
</evidence>
<accession>A0A058Z824</accession>
<keyword evidence="3" id="KW-1185">Reference proteome</keyword>
<dbReference type="RefSeq" id="XP_009496242.1">
    <property type="nucleotide sequence ID" value="XM_009497967.1"/>
</dbReference>
<evidence type="ECO:0000313" key="2">
    <source>
        <dbReference type="EMBL" id="KCV69677.1"/>
    </source>
</evidence>
<protein>
    <submittedName>
        <fullName evidence="2">Uncharacterized protein</fullName>
    </submittedName>
</protein>
<dbReference type="InterPro" id="IPR029058">
    <property type="entry name" value="AB_hydrolase_fold"/>
</dbReference>
<proteinExistence type="predicted"/>
<reference evidence="2" key="1">
    <citation type="submission" date="2013-04" db="EMBL/GenBank/DDBJ databases">
        <title>The Genome Sequence of Fonticula alba ATCC 38817.</title>
        <authorList>
            <consortium name="The Broad Institute Genomics Platform"/>
            <person name="Russ C."/>
            <person name="Cuomo C."/>
            <person name="Burger G."/>
            <person name="Gray M.W."/>
            <person name="Holland P.W.H."/>
            <person name="King N."/>
            <person name="Lang F.B.F."/>
            <person name="Roger A.J."/>
            <person name="Ruiz-Trillo I."/>
            <person name="Brown M."/>
            <person name="Walker B."/>
            <person name="Young S."/>
            <person name="Zeng Q."/>
            <person name="Gargeya S."/>
            <person name="Fitzgerald M."/>
            <person name="Haas B."/>
            <person name="Abouelleil A."/>
            <person name="Allen A.W."/>
            <person name="Alvarado L."/>
            <person name="Arachchi H.M."/>
            <person name="Berlin A.M."/>
            <person name="Chapman S.B."/>
            <person name="Gainer-Dewar J."/>
            <person name="Goldberg J."/>
            <person name="Griggs A."/>
            <person name="Gujja S."/>
            <person name="Hansen M."/>
            <person name="Howarth C."/>
            <person name="Imamovic A."/>
            <person name="Ireland A."/>
            <person name="Larimer J."/>
            <person name="McCowan C."/>
            <person name="Murphy C."/>
            <person name="Pearson M."/>
            <person name="Poon T.W."/>
            <person name="Priest M."/>
            <person name="Roberts A."/>
            <person name="Saif S."/>
            <person name="Shea T."/>
            <person name="Sisk P."/>
            <person name="Sykes S."/>
            <person name="Wortman J."/>
            <person name="Nusbaum C."/>
            <person name="Birren B."/>
        </authorList>
    </citation>
    <scope>NUCLEOTIDE SEQUENCE [LARGE SCALE GENOMIC DNA]</scope>
    <source>
        <strain evidence="2">ATCC 38817</strain>
    </source>
</reference>
<organism evidence="2">
    <name type="scientific">Fonticula alba</name>
    <name type="common">Slime mold</name>
    <dbReference type="NCBI Taxonomy" id="691883"/>
    <lineage>
        <taxon>Eukaryota</taxon>
        <taxon>Rotosphaerida</taxon>
        <taxon>Fonticulaceae</taxon>
        <taxon>Fonticula</taxon>
    </lineage>
</organism>
<dbReference type="EMBL" id="KB932206">
    <property type="protein sequence ID" value="KCV69677.1"/>
    <property type="molecule type" value="Genomic_DNA"/>
</dbReference>
<dbReference type="SUPFAM" id="SSF53474">
    <property type="entry name" value="alpha/beta-Hydrolases"/>
    <property type="match status" value="1"/>
</dbReference>
<dbReference type="AlphaFoldDB" id="A0A058Z824"/>
<feature type="compositionally biased region" description="Gly residues" evidence="1">
    <location>
        <begin position="143"/>
        <end position="152"/>
    </location>
</feature>